<keyword evidence="2" id="KW-1185">Reference proteome</keyword>
<dbReference type="PANTHER" id="PTHR41791:SF1">
    <property type="entry name" value="SSL7039 PROTEIN"/>
    <property type="match status" value="1"/>
</dbReference>
<dbReference type="PANTHER" id="PTHR41791">
    <property type="entry name" value="SSL7039 PROTEIN"/>
    <property type="match status" value="1"/>
</dbReference>
<dbReference type="InterPro" id="IPR014056">
    <property type="entry name" value="TypeIITA-like_toxin_pred"/>
</dbReference>
<proteinExistence type="predicted"/>
<dbReference type="AlphaFoldDB" id="A0A0P6VTH4"/>
<organism evidence="1 2">
    <name type="scientific">Prosthecodimorpha hirschii</name>
    <dbReference type="NCBI Taxonomy" id="665126"/>
    <lineage>
        <taxon>Bacteria</taxon>
        <taxon>Pseudomonadati</taxon>
        <taxon>Pseudomonadota</taxon>
        <taxon>Alphaproteobacteria</taxon>
        <taxon>Hyphomicrobiales</taxon>
        <taxon>Ancalomicrobiaceae</taxon>
        <taxon>Prosthecodimorpha</taxon>
    </lineage>
</organism>
<dbReference type="STRING" id="665126.ABB55_21950"/>
<evidence type="ECO:0000313" key="1">
    <source>
        <dbReference type="EMBL" id="KPL54557.1"/>
    </source>
</evidence>
<dbReference type="RefSeq" id="WP_054360724.1">
    <property type="nucleotide sequence ID" value="NZ_LJYW01000001.1"/>
</dbReference>
<reference evidence="1 2" key="1">
    <citation type="submission" date="2015-09" db="EMBL/GenBank/DDBJ databases">
        <authorList>
            <person name="Jackson K.R."/>
            <person name="Lunt B.L."/>
            <person name="Fisher J.N.B."/>
            <person name="Gardner A.V."/>
            <person name="Bailey M.E."/>
            <person name="Deus L.M."/>
            <person name="Earl A.S."/>
            <person name="Gibby P.D."/>
            <person name="Hartmann K.A."/>
            <person name="Liu J.E."/>
            <person name="Manci A.M."/>
            <person name="Nielsen D.A."/>
            <person name="Solomon M.B."/>
            <person name="Breakwell D.P."/>
            <person name="Burnett S.H."/>
            <person name="Grose J.H."/>
        </authorList>
    </citation>
    <scope>NUCLEOTIDE SEQUENCE [LARGE SCALE GENOMIC DNA]</scope>
    <source>
        <strain evidence="1 2">16</strain>
    </source>
</reference>
<accession>A0A0P6VTH4</accession>
<dbReference type="PIRSF" id="PIRSF028744">
    <property type="entry name" value="Addict_mod_HI1419"/>
    <property type="match status" value="1"/>
</dbReference>
<gene>
    <name evidence="1" type="ORF">ABB55_21950</name>
</gene>
<dbReference type="EMBL" id="LJYW01000001">
    <property type="protein sequence ID" value="KPL54557.1"/>
    <property type="molecule type" value="Genomic_DNA"/>
</dbReference>
<evidence type="ECO:0000313" key="2">
    <source>
        <dbReference type="Proteomes" id="UP000048984"/>
    </source>
</evidence>
<name>A0A0P6VTH4_9HYPH</name>
<reference evidence="1 2" key="2">
    <citation type="submission" date="2015-10" db="EMBL/GenBank/DDBJ databases">
        <title>Draft Genome Sequence of Prosthecomicrobium hirschii ATCC 27832.</title>
        <authorList>
            <person name="Daniel J."/>
            <person name="Givan S.A."/>
            <person name="Brun Y.V."/>
            <person name="Brown P.J."/>
        </authorList>
    </citation>
    <scope>NUCLEOTIDE SEQUENCE [LARGE SCALE GENOMIC DNA]</scope>
    <source>
        <strain evidence="1 2">16</strain>
    </source>
</reference>
<dbReference type="NCBIfam" id="TIGR02683">
    <property type="entry name" value="upstrm_HI1419"/>
    <property type="match status" value="1"/>
</dbReference>
<dbReference type="OrthoDB" id="5296237at2"/>
<protein>
    <submittedName>
        <fullName evidence="1">Addiction module protein</fullName>
    </submittedName>
</protein>
<comment type="caution">
    <text evidence="1">The sequence shown here is derived from an EMBL/GenBank/DDBJ whole genome shotgun (WGS) entry which is preliminary data.</text>
</comment>
<dbReference type="Proteomes" id="UP000048984">
    <property type="component" value="Unassembled WGS sequence"/>
</dbReference>
<sequence>MEILFFVDEDGRKPFAIWRRGLDPAARIRVDRMLERLASGNLASLKGVGAGVLEARIDWGPGYRLYMGRDGERLLILLEGGTKSRQSDDIATAKKRWAMYKRQKGQGDD</sequence>